<keyword evidence="7 12" id="KW-0489">Methyltransferase</keyword>
<keyword evidence="10 12" id="KW-0819">tRNA processing</keyword>
<evidence type="ECO:0000256" key="2">
    <source>
        <dbReference type="ARBA" id="ARBA00004496"/>
    </source>
</evidence>
<feature type="non-terminal residue" evidence="13">
    <location>
        <position position="1"/>
    </location>
</feature>
<evidence type="ECO:0000256" key="7">
    <source>
        <dbReference type="ARBA" id="ARBA00022603"/>
    </source>
</evidence>
<comment type="subcellular location">
    <subcellularLocation>
        <location evidence="2 12">Cytoplasm</location>
    </subcellularLocation>
</comment>
<evidence type="ECO:0000256" key="6">
    <source>
        <dbReference type="ARBA" id="ARBA00022490"/>
    </source>
</evidence>
<feature type="non-terminal residue" evidence="13">
    <location>
        <position position="215"/>
    </location>
</feature>
<dbReference type="PANTHER" id="PTHR21210:SF0">
    <property type="entry name" value="TRNA (URACIL-O(2)-)-METHYLTRANSFERASE-RELATED"/>
    <property type="match status" value="1"/>
</dbReference>
<organism evidence="13 14">
    <name type="scientific">Rozella allomycis (strain CSF55)</name>
    <dbReference type="NCBI Taxonomy" id="988480"/>
    <lineage>
        <taxon>Eukaryota</taxon>
        <taxon>Fungi</taxon>
        <taxon>Fungi incertae sedis</taxon>
        <taxon>Cryptomycota</taxon>
        <taxon>Cryptomycota incertae sedis</taxon>
        <taxon>Rozella</taxon>
    </lineage>
</organism>
<dbReference type="GO" id="GO:0030488">
    <property type="term" value="P:tRNA methylation"/>
    <property type="evidence" value="ECO:0007669"/>
    <property type="project" value="UniProtKB-UniRule"/>
</dbReference>
<dbReference type="EC" id="2.1.1.211" evidence="4 12"/>
<evidence type="ECO:0000256" key="1">
    <source>
        <dbReference type="ARBA" id="ARBA00002778"/>
    </source>
</evidence>
<keyword evidence="8 12" id="KW-0808">Transferase</keyword>
<evidence type="ECO:0000256" key="8">
    <source>
        <dbReference type="ARBA" id="ARBA00022679"/>
    </source>
</evidence>
<evidence type="ECO:0000256" key="5">
    <source>
        <dbReference type="ARBA" id="ARBA00017788"/>
    </source>
</evidence>
<evidence type="ECO:0000256" key="11">
    <source>
        <dbReference type="ARBA" id="ARBA00047957"/>
    </source>
</evidence>
<comment type="function">
    <text evidence="1">Probable adenosyl-L-methionine (AdoMet)-dependent tRNA (uracil-O(2)-)-methyltransferase.</text>
</comment>
<evidence type="ECO:0000313" key="14">
    <source>
        <dbReference type="Proteomes" id="UP000281549"/>
    </source>
</evidence>
<gene>
    <name evidence="13" type="ORF">ROZALSC1DRAFT_9580</name>
</gene>
<sequence>GYKKKGKHDLTVPRSAFQSEYIKLKEKYKHWVKDWPESTDPLKMIYEDIAIASFLICYWRESKKEIRFVDMGCGNGFLTYVLTQEGYSGYGIDQSKRKVWDMYPQNVTLIEKTLYPKDMNVNANFIIGNHADELIPWIPILAHRANASFMALPCCFHLLNGRKMTHTDHSKTQYQQYLQYVESIIVNCGYVSTQESLRIPSTKNICFLADKRSKG</sequence>
<dbReference type="Gene3D" id="3.40.50.150">
    <property type="entry name" value="Vaccinia Virus protein VP39"/>
    <property type="match status" value="1"/>
</dbReference>
<evidence type="ECO:0000256" key="3">
    <source>
        <dbReference type="ARBA" id="ARBA00009056"/>
    </source>
</evidence>
<comment type="similarity">
    <text evidence="3 12">Belongs to the TRM44 family.</text>
</comment>
<dbReference type="GO" id="GO:0005737">
    <property type="term" value="C:cytoplasm"/>
    <property type="evidence" value="ECO:0007669"/>
    <property type="project" value="UniProtKB-SubCell"/>
</dbReference>
<dbReference type="Proteomes" id="UP000281549">
    <property type="component" value="Unassembled WGS sequence"/>
</dbReference>
<dbReference type="EMBL" id="ML005659">
    <property type="protein sequence ID" value="RKP17840.1"/>
    <property type="molecule type" value="Genomic_DNA"/>
</dbReference>
<dbReference type="InterPro" id="IPR011671">
    <property type="entry name" value="tRNA_uracil_MeTrfase"/>
</dbReference>
<reference evidence="14" key="1">
    <citation type="journal article" date="2018" name="Nat. Microbiol.">
        <title>Leveraging single-cell genomics to expand the fungal tree of life.</title>
        <authorList>
            <person name="Ahrendt S.R."/>
            <person name="Quandt C.A."/>
            <person name="Ciobanu D."/>
            <person name="Clum A."/>
            <person name="Salamov A."/>
            <person name="Andreopoulos B."/>
            <person name="Cheng J.F."/>
            <person name="Woyke T."/>
            <person name="Pelin A."/>
            <person name="Henrissat B."/>
            <person name="Reynolds N.K."/>
            <person name="Benny G.L."/>
            <person name="Smith M.E."/>
            <person name="James T.Y."/>
            <person name="Grigoriev I.V."/>
        </authorList>
    </citation>
    <scope>NUCLEOTIDE SEQUENCE [LARGE SCALE GENOMIC DNA]</scope>
    <source>
        <strain evidence="14">CSF55</strain>
    </source>
</reference>
<dbReference type="SUPFAM" id="SSF53335">
    <property type="entry name" value="S-adenosyl-L-methionine-dependent methyltransferases"/>
    <property type="match status" value="1"/>
</dbReference>
<dbReference type="AlphaFoldDB" id="A0A4P9YHV2"/>
<comment type="catalytic activity">
    <reaction evidence="11 12">
        <text>uridine(44) in tRNA(Ser) + S-adenosyl-L-methionine = 2'-O-methyluridine(44) in tRNA(Ser) + S-adenosyl-L-homocysteine + H(+)</text>
        <dbReference type="Rhea" id="RHEA:43100"/>
        <dbReference type="Rhea" id="RHEA-COMP:10339"/>
        <dbReference type="Rhea" id="RHEA-COMP:10340"/>
        <dbReference type="ChEBI" id="CHEBI:15378"/>
        <dbReference type="ChEBI" id="CHEBI:57856"/>
        <dbReference type="ChEBI" id="CHEBI:59789"/>
        <dbReference type="ChEBI" id="CHEBI:65315"/>
        <dbReference type="ChEBI" id="CHEBI:74478"/>
        <dbReference type="EC" id="2.1.1.211"/>
    </reaction>
</comment>
<evidence type="ECO:0000256" key="12">
    <source>
        <dbReference type="RuleBase" id="RU368004"/>
    </source>
</evidence>
<evidence type="ECO:0000313" key="13">
    <source>
        <dbReference type="EMBL" id="RKP17840.1"/>
    </source>
</evidence>
<keyword evidence="6 12" id="KW-0963">Cytoplasm</keyword>
<evidence type="ECO:0000256" key="4">
    <source>
        <dbReference type="ARBA" id="ARBA00012795"/>
    </source>
</evidence>
<name>A0A4P9YHV2_ROZAC</name>
<accession>A0A4P9YHV2</accession>
<proteinExistence type="inferred from homology"/>
<dbReference type="InterPro" id="IPR029063">
    <property type="entry name" value="SAM-dependent_MTases_sf"/>
</dbReference>
<evidence type="ECO:0000256" key="10">
    <source>
        <dbReference type="ARBA" id="ARBA00022694"/>
    </source>
</evidence>
<dbReference type="Pfam" id="PF07757">
    <property type="entry name" value="AdoMet_MTase"/>
    <property type="match status" value="1"/>
</dbReference>
<keyword evidence="9 12" id="KW-0949">S-adenosyl-L-methionine</keyword>
<evidence type="ECO:0000256" key="9">
    <source>
        <dbReference type="ARBA" id="ARBA00022691"/>
    </source>
</evidence>
<dbReference type="GO" id="GO:0141101">
    <property type="term" value="F:tRNA(Ser) (uridine(44)-2'-O-)-methyltransferase activity"/>
    <property type="evidence" value="ECO:0007669"/>
    <property type="project" value="UniProtKB-EC"/>
</dbReference>
<protein>
    <recommendedName>
        <fullName evidence="5 12">tRNA (uracil-O(2)-)-methyltransferase</fullName>
        <ecNumber evidence="4 12">2.1.1.211</ecNumber>
    </recommendedName>
</protein>
<comment type="function">
    <text evidence="12">Adenosyl-L-methionine (AdoMet)-dependent tRNA (uracil-O(2)-)-methyltransferase.</text>
</comment>
<dbReference type="PANTHER" id="PTHR21210">
    <property type="entry name" value="TRNA (URACIL-O(2)-)-METHYLTRANSFERASE-RELATED"/>
    <property type="match status" value="1"/>
</dbReference>